<sequence>MNGWTEERRARQRELIKRWRPWELSTGARTPKGKARSSKNAVKTGASVELRNFIKEMHRLLRAQKRLFEE</sequence>
<accession>A0A6M9PL54</accession>
<dbReference type="Proteomes" id="UP000500806">
    <property type="component" value="Chromosome"/>
</dbReference>
<gene>
    <name evidence="1" type="ORF">DCO16_07670</name>
</gene>
<evidence type="ECO:0000313" key="2">
    <source>
        <dbReference type="Proteomes" id="UP000500806"/>
    </source>
</evidence>
<proteinExistence type="predicted"/>
<evidence type="ECO:0000313" key="1">
    <source>
        <dbReference type="EMBL" id="QKM62944.1"/>
    </source>
</evidence>
<keyword evidence="2" id="KW-1185">Reference proteome</keyword>
<name>A0A6M9PL54_9BURK</name>
<reference evidence="1 2" key="1">
    <citation type="submission" date="2018-04" db="EMBL/GenBank/DDBJ databases">
        <title>Polynucleobacter sp. LimPoW16 genome.</title>
        <authorList>
            <person name="Hahn M.W."/>
        </authorList>
    </citation>
    <scope>NUCLEOTIDE SEQUENCE [LARGE SCALE GENOMIC DNA]</scope>
    <source>
        <strain evidence="1 2">LimPoW16</strain>
    </source>
</reference>
<protein>
    <submittedName>
        <fullName evidence="1">Uncharacterized protein</fullName>
    </submittedName>
</protein>
<dbReference type="KEGG" id="pani:DCO16_07670"/>
<dbReference type="AlphaFoldDB" id="A0A6M9PL54"/>
<organism evidence="1 2">
    <name type="scientific">Polynucleobacter antarcticus</name>
    <dbReference type="NCBI Taxonomy" id="1743162"/>
    <lineage>
        <taxon>Bacteria</taxon>
        <taxon>Pseudomonadati</taxon>
        <taxon>Pseudomonadota</taxon>
        <taxon>Betaproteobacteria</taxon>
        <taxon>Burkholderiales</taxon>
        <taxon>Burkholderiaceae</taxon>
        <taxon>Polynucleobacter</taxon>
    </lineage>
</organism>
<dbReference type="EMBL" id="CP028941">
    <property type="protein sequence ID" value="QKM62944.1"/>
    <property type="molecule type" value="Genomic_DNA"/>
</dbReference>